<gene>
    <name evidence="1" type="ORF">cand_016850</name>
</gene>
<reference evidence="1 2" key="1">
    <citation type="submission" date="2016-10" db="EMBL/GenBank/DDBJ databases">
        <title>Reductive evolution of mitochondrial metabolism and differential evolution of invasion-related proteins in Cryptosporidium.</title>
        <authorList>
            <person name="Liu S."/>
            <person name="Roellig D.M."/>
            <person name="Guo Y."/>
            <person name="Li N."/>
            <person name="Frace M.A."/>
            <person name="Tang K."/>
            <person name="Zhang L."/>
            <person name="Feng Y."/>
            <person name="Xiao L."/>
        </authorList>
    </citation>
    <scope>NUCLEOTIDE SEQUENCE [LARGE SCALE GENOMIC DNA]</scope>
    <source>
        <strain evidence="1">30847</strain>
    </source>
</reference>
<evidence type="ECO:0000313" key="1">
    <source>
        <dbReference type="EMBL" id="OII77525.1"/>
    </source>
</evidence>
<name>A0A1J4MX73_9CRYT</name>
<protein>
    <submittedName>
        <fullName evidence="1">Uncharacterized protein</fullName>
    </submittedName>
</protein>
<dbReference type="EMBL" id="LRBS01000034">
    <property type="protein sequence ID" value="OII77525.1"/>
    <property type="molecule type" value="Genomic_DNA"/>
</dbReference>
<organism evidence="1 2">
    <name type="scientific">Cryptosporidium andersoni</name>
    <dbReference type="NCBI Taxonomy" id="117008"/>
    <lineage>
        <taxon>Eukaryota</taxon>
        <taxon>Sar</taxon>
        <taxon>Alveolata</taxon>
        <taxon>Apicomplexa</taxon>
        <taxon>Conoidasida</taxon>
        <taxon>Coccidia</taxon>
        <taxon>Eucoccidiorida</taxon>
        <taxon>Eimeriorina</taxon>
        <taxon>Cryptosporidiidae</taxon>
        <taxon>Cryptosporidium</taxon>
    </lineage>
</organism>
<dbReference type="RefSeq" id="XP_067069371.1">
    <property type="nucleotide sequence ID" value="XM_067211919.1"/>
</dbReference>
<sequence>MSTRRGLTYFLCGYRQNNGTPQETDNQSYSDLFTYEENGNNSEYIPSHYENRGLSCKHAKNYSSMLPRIPNEYDKSKVLYILYNGPEIINTDIIGHDVPRSKSLQKLLSLYEKVYQRWHQQQFKCDNNPFCPKIQKIVFKIYTISEGIRQEIEKYNNNG</sequence>
<dbReference type="AlphaFoldDB" id="A0A1J4MX73"/>
<keyword evidence="2" id="KW-1185">Reference proteome</keyword>
<evidence type="ECO:0000313" key="2">
    <source>
        <dbReference type="Proteomes" id="UP000186804"/>
    </source>
</evidence>
<dbReference type="Proteomes" id="UP000186804">
    <property type="component" value="Unassembled WGS sequence"/>
</dbReference>
<dbReference type="OrthoDB" id="10426816at2759"/>
<comment type="caution">
    <text evidence="1">The sequence shown here is derived from an EMBL/GenBank/DDBJ whole genome shotgun (WGS) entry which is preliminary data.</text>
</comment>
<accession>A0A1J4MX73</accession>
<proteinExistence type="predicted"/>
<dbReference type="VEuPathDB" id="CryptoDB:cand_016850"/>
<dbReference type="GeneID" id="92365870"/>